<keyword evidence="15" id="KW-0131">Cell cycle</keyword>
<evidence type="ECO:0000256" key="12">
    <source>
        <dbReference type="ARBA" id="ARBA00022989"/>
    </source>
</evidence>
<feature type="domain" description="PAC" evidence="23">
    <location>
        <begin position="527"/>
        <end position="584"/>
    </location>
</feature>
<evidence type="ECO:0000256" key="17">
    <source>
        <dbReference type="PROSITE-ProRule" id="PRU00169"/>
    </source>
</evidence>
<dbReference type="InterPro" id="IPR033479">
    <property type="entry name" value="dCache_1"/>
</dbReference>
<dbReference type="CDD" id="cd06225">
    <property type="entry name" value="HAMP"/>
    <property type="match status" value="1"/>
</dbReference>
<sequence>MPIRTFNRLFTRVAGKLPLRIVIIVPFVLQIVGTVGLVGYLSDRNGQEAVKDLAYQLIDRVDQRVEQNLQNYLDVPQQINQSLAAGIRTNVLDWKNFSALEGYFAQQLQISTTVSNVAIATEQKEFLAVEKSLVSDSLIIRVIDKSTNKAFHYYTANSEGKRIKLTKVRHDYDPHKDPPDSHPWYQAAREAERGIWLPVVNLSQGVEHPILTIVNFLPFEDSDGNFQGVLAASLFLNHFTDFLDSLKVGRTGQVFIIDRQGLLIASSTGETPFKQNFNADYLKNLNPQDWRMLAKNSNNSLTKATINFLLTHVKDLGKIDRNQKNEFDFDHNRYFLQVNPIQNKSELDWLMITVVPEADFIEHIQTNTRTNFILCIAALVGSTVIGILTARWITQPILDLNTAAKKIANREWDKKVETTRSDEIGELANSFNLMVAKLQQSFTELKSVNKALSESESQLRQFLEAIPLGVAIHDSTGKVIYFNPTAKQLLGIEIIPEITPEALAESYLLYRQNELYPTEELPALRVLKGETLIINDIELHRHGKITPFEVHGTPIFDGEGKISYAIIAFVDITQRKQTEKILAEYNRTLAAEVAQRTADLEDSKRRLSTLIDNLPGYVYRVANDPNYTPEFMSEGVFLVTGYRQEEYLIDRTITCAQEIHPDDSKLVWETIQKAVEVRQPYECEYRIITKSGTQKWLWERGRGIYTENSEPLFLEGFVTDITERKQFAQALIESENRLRIALDATKTICWERDLNTNNILFIGTIANPSIPIIMSYLESLNAVHPEDREEIHQANETAIATLGFFEIEHRIIFEENPIRWDWVLTKAKVIPDEAGKPTRIIGISIDISDTYRQALQRKEIEKEIRQLTTALENAVEGISRLDKEGRYITVNKAYAETTGYQPEEMIGMEWPLTVHPEDLDKLIAAYQEMLEVGKVEVEARGIRKNGSIFYKQLVMVTAYDEEQNFIGYYCFMKDITERKQAEIELQHAKEAAESANRAKSTFLANMSHELRTPLNGILGYAQIFQRDKNLTLNQKEGVEIIYNCGNHLLTLINDILDLSKIEAGKVDLYPEELHFTSFILSIIEIFCFRSKQKEINFNYLDCQPLPTVVYADEKRLRQVLINLLSNAVKFTNTGSVTFKVEVIASEERTNDKGQITIQKIRFQVEDTGIGMTREEIKKIFLPFEQAGNRYQGEGTGLGLAITKKILDMMGSQVFVESTPGIGSIFWFDLDLSVLSSSEQLITVKSTDTIVSYSGAKRKILVVDDRWENCAVIINMLESIGFELAEAANGKAGLEKAIEFQPDLILADLVMPVMDGYEMTRQLRQLPEFKTTIIIAVSANAFAVDREQSLDSGCNDFLPKPFQCEQLLQKIKDYLDISWIYEEIDDREENIISPSEMILPPFEELITLYNASQLGDTDIVEQEAIRLRELDPNYSSFTNRVLELVEVFDCEKISKLVEGYYK</sequence>
<dbReference type="InterPro" id="IPR036890">
    <property type="entry name" value="HATPase_C_sf"/>
</dbReference>
<dbReference type="InterPro" id="IPR003660">
    <property type="entry name" value="HAMP_dom"/>
</dbReference>
<dbReference type="InterPro" id="IPR011006">
    <property type="entry name" value="CheY-like_superfamily"/>
</dbReference>
<dbReference type="InterPro" id="IPR036097">
    <property type="entry name" value="HisK_dim/P_sf"/>
</dbReference>
<dbReference type="GO" id="GO:0005524">
    <property type="term" value="F:ATP binding"/>
    <property type="evidence" value="ECO:0007669"/>
    <property type="project" value="UniProtKB-KW"/>
</dbReference>
<evidence type="ECO:0000256" key="6">
    <source>
        <dbReference type="ARBA" id="ARBA00022553"/>
    </source>
</evidence>
<dbReference type="Pfam" id="PF02518">
    <property type="entry name" value="HATPase_c"/>
    <property type="match status" value="1"/>
</dbReference>
<dbReference type="CDD" id="cd16922">
    <property type="entry name" value="HATPase_EvgS-ArcB-TorS-like"/>
    <property type="match status" value="1"/>
</dbReference>
<keyword evidence="13" id="KW-0902">Two-component regulatory system</keyword>
<dbReference type="Gene3D" id="1.10.287.130">
    <property type="match status" value="1"/>
</dbReference>
<dbReference type="InterPro" id="IPR000014">
    <property type="entry name" value="PAS"/>
</dbReference>
<evidence type="ECO:0000256" key="7">
    <source>
        <dbReference type="ARBA" id="ARBA00022679"/>
    </source>
</evidence>
<feature type="domain" description="PAC" evidence="23">
    <location>
        <begin position="935"/>
        <end position="987"/>
    </location>
</feature>
<keyword evidence="11" id="KW-0067">ATP-binding</keyword>
<dbReference type="GO" id="GO:0005886">
    <property type="term" value="C:plasma membrane"/>
    <property type="evidence" value="ECO:0007669"/>
    <property type="project" value="UniProtKB-SubCell"/>
</dbReference>
<keyword evidence="10" id="KW-0418">Kinase</keyword>
<keyword evidence="5" id="KW-1003">Cell membrane</keyword>
<evidence type="ECO:0000256" key="14">
    <source>
        <dbReference type="ARBA" id="ARBA00023136"/>
    </source>
</evidence>
<dbReference type="CDD" id="cd00082">
    <property type="entry name" value="HisKA"/>
    <property type="match status" value="1"/>
</dbReference>
<dbReference type="Proteomes" id="UP001204953">
    <property type="component" value="Unassembled WGS sequence"/>
</dbReference>
<accession>A0AAE3GVT1</accession>
<comment type="catalytic activity">
    <reaction evidence="1">
        <text>ATP + protein L-histidine = ADP + protein N-phospho-L-histidine.</text>
        <dbReference type="EC" id="2.7.13.3"/>
    </reaction>
</comment>
<keyword evidence="6 17" id="KW-0597">Phosphoprotein</keyword>
<dbReference type="EMBL" id="JAMZMM010000120">
    <property type="protein sequence ID" value="MCP2729487.1"/>
    <property type="molecule type" value="Genomic_DNA"/>
</dbReference>
<dbReference type="InterPro" id="IPR001789">
    <property type="entry name" value="Sig_transdc_resp-reg_receiver"/>
</dbReference>
<dbReference type="Pfam" id="PF13426">
    <property type="entry name" value="PAS_9"/>
    <property type="match status" value="1"/>
</dbReference>
<comment type="similarity">
    <text evidence="3">In the N-terminal section; belongs to the phytochrome family.</text>
</comment>
<organism evidence="25 26">
    <name type="scientific">Limnofasciculus baicalensis BBK-W-15</name>
    <dbReference type="NCBI Taxonomy" id="2699891"/>
    <lineage>
        <taxon>Bacteria</taxon>
        <taxon>Bacillati</taxon>
        <taxon>Cyanobacteriota</taxon>
        <taxon>Cyanophyceae</taxon>
        <taxon>Coleofasciculales</taxon>
        <taxon>Coleofasciculaceae</taxon>
        <taxon>Limnofasciculus</taxon>
        <taxon>Limnofasciculus baicalensis</taxon>
    </lineage>
</organism>
<dbReference type="Gene3D" id="3.40.50.2300">
    <property type="match status" value="1"/>
</dbReference>
<dbReference type="Pfam" id="PF00512">
    <property type="entry name" value="HisKA"/>
    <property type="match status" value="1"/>
</dbReference>
<gene>
    <name evidence="25" type="ORF">NJ959_13605</name>
</gene>
<keyword evidence="9" id="KW-0547">Nucleotide-binding</keyword>
<evidence type="ECO:0000256" key="8">
    <source>
        <dbReference type="ARBA" id="ARBA00022692"/>
    </source>
</evidence>
<dbReference type="FunFam" id="1.10.287.130:FF:000038">
    <property type="entry name" value="Sensory transduction histidine kinase"/>
    <property type="match status" value="1"/>
</dbReference>
<evidence type="ECO:0000256" key="4">
    <source>
        <dbReference type="ARBA" id="ARBA00012438"/>
    </source>
</evidence>
<dbReference type="CDD" id="cd17546">
    <property type="entry name" value="REC_hyHK_CKI1_RcsC-like"/>
    <property type="match status" value="1"/>
</dbReference>
<dbReference type="PROSITE" id="PS50109">
    <property type="entry name" value="HIS_KIN"/>
    <property type="match status" value="1"/>
</dbReference>
<dbReference type="SMART" id="SM00387">
    <property type="entry name" value="HATPase_c"/>
    <property type="match status" value="1"/>
</dbReference>
<dbReference type="InterPro" id="IPR005467">
    <property type="entry name" value="His_kinase_dom"/>
</dbReference>
<dbReference type="SMART" id="SM00086">
    <property type="entry name" value="PAC"/>
    <property type="match status" value="4"/>
</dbReference>
<evidence type="ECO:0000313" key="25">
    <source>
        <dbReference type="EMBL" id="MCP2729487.1"/>
    </source>
</evidence>
<feature type="modified residue" description="4-aspartylphosphate" evidence="17">
    <location>
        <position position="1307"/>
    </location>
</feature>
<feature type="domain" description="PAC" evidence="23">
    <location>
        <begin position="805"/>
        <end position="859"/>
    </location>
</feature>
<feature type="domain" description="PAS" evidence="22">
    <location>
        <begin position="455"/>
        <end position="493"/>
    </location>
</feature>
<dbReference type="SUPFAM" id="SSF55785">
    <property type="entry name" value="PYP-like sensor domain (PAS domain)"/>
    <property type="match status" value="4"/>
</dbReference>
<evidence type="ECO:0000259" key="20">
    <source>
        <dbReference type="PROSITE" id="PS50109"/>
    </source>
</evidence>
<dbReference type="InterPro" id="IPR000700">
    <property type="entry name" value="PAS-assoc_C"/>
</dbReference>
<dbReference type="RefSeq" id="WP_254012272.1">
    <property type="nucleotide sequence ID" value="NZ_JAMZMM010000120.1"/>
</dbReference>
<evidence type="ECO:0000259" key="23">
    <source>
        <dbReference type="PROSITE" id="PS50113"/>
    </source>
</evidence>
<dbReference type="PRINTS" id="PR00344">
    <property type="entry name" value="BCTRLSENSOR"/>
</dbReference>
<dbReference type="SUPFAM" id="SSF55874">
    <property type="entry name" value="ATPase domain of HSP90 chaperone/DNA topoisomerase II/histidine kinase"/>
    <property type="match status" value="1"/>
</dbReference>
<dbReference type="Pfam" id="PF08448">
    <property type="entry name" value="PAS_4"/>
    <property type="match status" value="1"/>
</dbReference>
<feature type="transmembrane region" description="Helical" evidence="19">
    <location>
        <begin position="20"/>
        <end position="41"/>
    </location>
</feature>
<dbReference type="NCBIfam" id="TIGR00229">
    <property type="entry name" value="sensory_box"/>
    <property type="match status" value="3"/>
</dbReference>
<dbReference type="SMART" id="SM00304">
    <property type="entry name" value="HAMP"/>
    <property type="match status" value="1"/>
</dbReference>
<evidence type="ECO:0000256" key="19">
    <source>
        <dbReference type="SAM" id="Phobius"/>
    </source>
</evidence>
<feature type="domain" description="PAS" evidence="22">
    <location>
        <begin position="863"/>
        <end position="933"/>
    </location>
</feature>
<keyword evidence="14 19" id="KW-0472">Membrane</keyword>
<dbReference type="EC" id="2.7.13.3" evidence="4"/>
<dbReference type="InterPro" id="IPR035965">
    <property type="entry name" value="PAS-like_dom_sf"/>
</dbReference>
<evidence type="ECO:0000259" key="21">
    <source>
        <dbReference type="PROSITE" id="PS50110"/>
    </source>
</evidence>
<feature type="domain" description="HAMP" evidence="24">
    <location>
        <begin position="391"/>
        <end position="443"/>
    </location>
</feature>
<protein>
    <recommendedName>
        <fullName evidence="16">Circadian input-output histidine kinase CikA</fullName>
        <ecNumber evidence="4">2.7.13.3</ecNumber>
    </recommendedName>
</protein>
<dbReference type="PROSITE" id="PS50112">
    <property type="entry name" value="PAS"/>
    <property type="match status" value="3"/>
</dbReference>
<keyword evidence="18" id="KW-0175">Coiled coil</keyword>
<dbReference type="PROSITE" id="PS50885">
    <property type="entry name" value="HAMP"/>
    <property type="match status" value="1"/>
</dbReference>
<keyword evidence="7" id="KW-0808">Transferase</keyword>
<dbReference type="SUPFAM" id="SSF47384">
    <property type="entry name" value="Homodimeric domain of signal transducing histidine kinase"/>
    <property type="match status" value="1"/>
</dbReference>
<dbReference type="FunFam" id="3.30.565.10:FF:000010">
    <property type="entry name" value="Sensor histidine kinase RcsC"/>
    <property type="match status" value="1"/>
</dbReference>
<evidence type="ECO:0000256" key="13">
    <source>
        <dbReference type="ARBA" id="ARBA00023012"/>
    </source>
</evidence>
<dbReference type="InterPro" id="IPR013656">
    <property type="entry name" value="PAS_4"/>
</dbReference>
<dbReference type="InterPro" id="IPR003594">
    <property type="entry name" value="HATPase_dom"/>
</dbReference>
<dbReference type="Pfam" id="PF00672">
    <property type="entry name" value="HAMP"/>
    <property type="match status" value="1"/>
</dbReference>
<evidence type="ECO:0000256" key="5">
    <source>
        <dbReference type="ARBA" id="ARBA00022475"/>
    </source>
</evidence>
<evidence type="ECO:0000259" key="22">
    <source>
        <dbReference type="PROSITE" id="PS50112"/>
    </source>
</evidence>
<keyword evidence="8 19" id="KW-0812">Transmembrane</keyword>
<dbReference type="InterPro" id="IPR004358">
    <property type="entry name" value="Sig_transdc_His_kin-like_C"/>
</dbReference>
<feature type="domain" description="PAS" evidence="22">
    <location>
        <begin position="603"/>
        <end position="678"/>
    </location>
</feature>
<dbReference type="SUPFAM" id="SSF52172">
    <property type="entry name" value="CheY-like"/>
    <property type="match status" value="1"/>
</dbReference>
<dbReference type="SMART" id="SM00388">
    <property type="entry name" value="HisKA"/>
    <property type="match status" value="1"/>
</dbReference>
<feature type="domain" description="Response regulatory" evidence="21">
    <location>
        <begin position="1258"/>
        <end position="1374"/>
    </location>
</feature>
<reference evidence="25" key="1">
    <citation type="submission" date="2022-06" db="EMBL/GenBank/DDBJ databases">
        <title>New cyanobacteria of genus Symplocastrum in benthos of Lake Baikal.</title>
        <authorList>
            <person name="Sorokovikova E."/>
            <person name="Tikhonova I."/>
            <person name="Krasnopeev A."/>
            <person name="Evseev P."/>
            <person name="Gladkikh A."/>
            <person name="Belykh O."/>
        </authorList>
    </citation>
    <scope>NUCLEOTIDE SEQUENCE</scope>
    <source>
        <strain evidence="25">BBK-W-15</strain>
    </source>
</reference>
<dbReference type="Gene3D" id="3.30.450.20">
    <property type="entry name" value="PAS domain"/>
    <property type="match status" value="5"/>
</dbReference>
<dbReference type="SMART" id="SM00091">
    <property type="entry name" value="PAS"/>
    <property type="match status" value="3"/>
</dbReference>
<dbReference type="Gene3D" id="3.30.565.10">
    <property type="entry name" value="Histidine kinase-like ATPase, C-terminal domain"/>
    <property type="match status" value="1"/>
</dbReference>
<dbReference type="InterPro" id="IPR003661">
    <property type="entry name" value="HisK_dim/P_dom"/>
</dbReference>
<dbReference type="SUPFAM" id="SSF158472">
    <property type="entry name" value="HAMP domain-like"/>
    <property type="match status" value="1"/>
</dbReference>
<evidence type="ECO:0000256" key="15">
    <source>
        <dbReference type="ARBA" id="ARBA00023306"/>
    </source>
</evidence>
<dbReference type="PANTHER" id="PTHR43047">
    <property type="entry name" value="TWO-COMPONENT HISTIDINE PROTEIN KINASE"/>
    <property type="match status" value="1"/>
</dbReference>
<evidence type="ECO:0000259" key="24">
    <source>
        <dbReference type="PROSITE" id="PS50885"/>
    </source>
</evidence>
<dbReference type="Pfam" id="PF00072">
    <property type="entry name" value="Response_reg"/>
    <property type="match status" value="1"/>
</dbReference>
<dbReference type="PROSITE" id="PS50113">
    <property type="entry name" value="PAC"/>
    <property type="match status" value="4"/>
</dbReference>
<feature type="coiled-coil region" evidence="18">
    <location>
        <begin position="857"/>
        <end position="884"/>
    </location>
</feature>
<keyword evidence="26" id="KW-1185">Reference proteome</keyword>
<dbReference type="Pfam" id="PF02743">
    <property type="entry name" value="dCache_1"/>
    <property type="match status" value="1"/>
</dbReference>
<keyword evidence="12 19" id="KW-1133">Transmembrane helix</keyword>
<evidence type="ECO:0000256" key="3">
    <source>
        <dbReference type="ARBA" id="ARBA00006402"/>
    </source>
</evidence>
<evidence type="ECO:0000313" key="26">
    <source>
        <dbReference type="Proteomes" id="UP001204953"/>
    </source>
</evidence>
<dbReference type="GO" id="GO:0000155">
    <property type="term" value="F:phosphorelay sensor kinase activity"/>
    <property type="evidence" value="ECO:0007669"/>
    <property type="project" value="InterPro"/>
</dbReference>
<name>A0AAE3GVT1_9CYAN</name>
<feature type="domain" description="Histidine kinase" evidence="20">
    <location>
        <begin position="1005"/>
        <end position="1233"/>
    </location>
</feature>
<evidence type="ECO:0000256" key="2">
    <source>
        <dbReference type="ARBA" id="ARBA00004651"/>
    </source>
</evidence>
<evidence type="ECO:0000256" key="11">
    <source>
        <dbReference type="ARBA" id="ARBA00022840"/>
    </source>
</evidence>
<evidence type="ECO:0000256" key="9">
    <source>
        <dbReference type="ARBA" id="ARBA00022741"/>
    </source>
</evidence>
<evidence type="ECO:0000256" key="10">
    <source>
        <dbReference type="ARBA" id="ARBA00022777"/>
    </source>
</evidence>
<dbReference type="InterPro" id="IPR001610">
    <property type="entry name" value="PAC"/>
</dbReference>
<comment type="subcellular location">
    <subcellularLocation>
        <location evidence="2">Cell membrane</location>
        <topology evidence="2">Multi-pass membrane protein</topology>
    </subcellularLocation>
</comment>
<feature type="transmembrane region" description="Helical" evidence="19">
    <location>
        <begin position="372"/>
        <end position="393"/>
    </location>
</feature>
<comment type="caution">
    <text evidence="25">The sequence shown here is derived from an EMBL/GenBank/DDBJ whole genome shotgun (WGS) entry which is preliminary data.</text>
</comment>
<feature type="domain" description="PAC" evidence="23">
    <location>
        <begin position="681"/>
        <end position="733"/>
    </location>
</feature>
<evidence type="ECO:0000256" key="16">
    <source>
        <dbReference type="ARBA" id="ARBA00074306"/>
    </source>
</evidence>
<dbReference type="CDD" id="cd00130">
    <property type="entry name" value="PAS"/>
    <property type="match status" value="3"/>
</dbReference>
<evidence type="ECO:0000256" key="18">
    <source>
        <dbReference type="SAM" id="Coils"/>
    </source>
</evidence>
<dbReference type="SMART" id="SM00448">
    <property type="entry name" value="REC"/>
    <property type="match status" value="1"/>
</dbReference>
<dbReference type="PROSITE" id="PS50110">
    <property type="entry name" value="RESPONSE_REGULATORY"/>
    <property type="match status" value="1"/>
</dbReference>
<proteinExistence type="inferred from homology"/>
<dbReference type="InterPro" id="IPR013655">
    <property type="entry name" value="PAS_fold_3"/>
</dbReference>
<evidence type="ECO:0000256" key="1">
    <source>
        <dbReference type="ARBA" id="ARBA00000085"/>
    </source>
</evidence>
<dbReference type="Gene3D" id="6.10.340.10">
    <property type="match status" value="1"/>
</dbReference>
<dbReference type="Pfam" id="PF08447">
    <property type="entry name" value="PAS_3"/>
    <property type="match status" value="2"/>
</dbReference>